<comment type="caution">
    <text evidence="2">The sequence shown here is derived from an EMBL/GenBank/DDBJ whole genome shotgun (WGS) entry which is preliminary data.</text>
</comment>
<dbReference type="Proteomes" id="UP001247307">
    <property type="component" value="Unassembled WGS sequence"/>
</dbReference>
<sequence>MSQTPASARHVIISEESVNADADAILLSNMNVVNAMFDEHLTADEISDGALRAYYVDFYTTQLAAGGFGHLVFASAMDEDVLTYIGEGLQALGADEHESLYRAFLARYEELGEDAQEHFLSDDEDITDEDVEDDYSDDDEAADAELEGTFEAGRRIMDHDDEVTYAETDENMGAELEGSDLAEEGLTDVYESDLDGLYADVFQDLDERYEELSESQDLAAMTAAWLAAHPDLRTVREDDIAAEVAALADAVPGIEDRRSEEDDELEEHEALIFELADVADQEVEAILGYEEDFEFEGETLGAWRFRTLDGEFAMVDDGERALMVDLDTDEIVVEVEFADED</sequence>
<dbReference type="AlphaFoldDB" id="A0AAE3YHI5"/>
<name>A0AAE3YHI5_9MICC</name>
<evidence type="ECO:0000259" key="1">
    <source>
        <dbReference type="Pfam" id="PF14300"/>
    </source>
</evidence>
<dbReference type="Pfam" id="PF14300">
    <property type="entry name" value="DMP19"/>
    <property type="match status" value="1"/>
</dbReference>
<keyword evidence="3" id="KW-1185">Reference proteome</keyword>
<feature type="domain" description="DNA mimic protein DMP19 C-terminal" evidence="1">
    <location>
        <begin position="44"/>
        <end position="143"/>
    </location>
</feature>
<dbReference type="EMBL" id="JAVDUI010000001">
    <property type="protein sequence ID" value="MDR6892310.1"/>
    <property type="molecule type" value="Genomic_DNA"/>
</dbReference>
<organism evidence="2 3">
    <name type="scientific">Falsarthrobacter nasiphocae</name>
    <dbReference type="NCBI Taxonomy" id="189863"/>
    <lineage>
        <taxon>Bacteria</taxon>
        <taxon>Bacillati</taxon>
        <taxon>Actinomycetota</taxon>
        <taxon>Actinomycetes</taxon>
        <taxon>Micrococcales</taxon>
        <taxon>Micrococcaceae</taxon>
        <taxon>Falsarthrobacter</taxon>
    </lineage>
</organism>
<dbReference type="InterPro" id="IPR025402">
    <property type="entry name" value="DMP19_C"/>
</dbReference>
<evidence type="ECO:0000313" key="2">
    <source>
        <dbReference type="EMBL" id="MDR6892310.1"/>
    </source>
</evidence>
<accession>A0AAE3YHI5</accession>
<protein>
    <recommendedName>
        <fullName evidence="1">DNA mimic protein DMP19 C-terminal domain-containing protein</fullName>
    </recommendedName>
</protein>
<evidence type="ECO:0000313" key="3">
    <source>
        <dbReference type="Proteomes" id="UP001247307"/>
    </source>
</evidence>
<reference evidence="2" key="1">
    <citation type="submission" date="2023-07" db="EMBL/GenBank/DDBJ databases">
        <title>Sequencing the genomes of 1000 actinobacteria strains.</title>
        <authorList>
            <person name="Klenk H.-P."/>
        </authorList>
    </citation>
    <scope>NUCLEOTIDE SEQUENCE</scope>
    <source>
        <strain evidence="2">DSM 13988</strain>
    </source>
</reference>
<gene>
    <name evidence="2" type="ORF">J2S35_001250</name>
</gene>
<proteinExistence type="predicted"/>
<dbReference type="RefSeq" id="WP_309851116.1">
    <property type="nucleotide sequence ID" value="NZ_BAAAIU010000003.1"/>
</dbReference>